<dbReference type="Pfam" id="PF13302">
    <property type="entry name" value="Acetyltransf_3"/>
    <property type="match status" value="1"/>
</dbReference>
<dbReference type="Proteomes" id="UP000715651">
    <property type="component" value="Unassembled WGS sequence"/>
</dbReference>
<dbReference type="SUPFAM" id="SSF55729">
    <property type="entry name" value="Acyl-CoA N-acyltransferases (Nat)"/>
    <property type="match status" value="1"/>
</dbReference>
<evidence type="ECO:0000259" key="4">
    <source>
        <dbReference type="PROSITE" id="PS51186"/>
    </source>
</evidence>
<evidence type="ECO:0000256" key="3">
    <source>
        <dbReference type="ARBA" id="ARBA00038502"/>
    </source>
</evidence>
<comment type="caution">
    <text evidence="5">The sequence shown here is derived from an EMBL/GenBank/DDBJ whole genome shotgun (WGS) entry which is preliminary data.</text>
</comment>
<dbReference type="EMBL" id="DYWK01000002">
    <property type="protein sequence ID" value="HJF17648.1"/>
    <property type="molecule type" value="Genomic_DNA"/>
</dbReference>
<reference evidence="5" key="2">
    <citation type="submission" date="2021-09" db="EMBL/GenBank/DDBJ databases">
        <authorList>
            <person name="Gilroy R."/>
        </authorList>
    </citation>
    <scope>NUCLEOTIDE SEQUENCE</scope>
    <source>
        <strain evidence="5">578</strain>
    </source>
</reference>
<organism evidence="5 6">
    <name type="scientific">Aeriscardovia aeriphila</name>
    <dbReference type="NCBI Taxonomy" id="218139"/>
    <lineage>
        <taxon>Bacteria</taxon>
        <taxon>Bacillati</taxon>
        <taxon>Actinomycetota</taxon>
        <taxon>Actinomycetes</taxon>
        <taxon>Bifidobacteriales</taxon>
        <taxon>Bifidobacteriaceae</taxon>
        <taxon>Aeriscardovia</taxon>
    </lineage>
</organism>
<keyword evidence="1" id="KW-0808">Transferase</keyword>
<dbReference type="PANTHER" id="PTHR43792:SF8">
    <property type="entry name" value="[RIBOSOMAL PROTEIN US5]-ALANINE N-ACETYLTRANSFERASE"/>
    <property type="match status" value="1"/>
</dbReference>
<evidence type="ECO:0000256" key="1">
    <source>
        <dbReference type="ARBA" id="ARBA00022679"/>
    </source>
</evidence>
<keyword evidence="2" id="KW-0012">Acyltransferase</keyword>
<dbReference type="InterPro" id="IPR000182">
    <property type="entry name" value="GNAT_dom"/>
</dbReference>
<dbReference type="InterPro" id="IPR051531">
    <property type="entry name" value="N-acetyltransferase"/>
</dbReference>
<feature type="domain" description="N-acetyltransferase" evidence="4">
    <location>
        <begin position="40"/>
        <end position="210"/>
    </location>
</feature>
<gene>
    <name evidence="5" type="ORF">K8U78_00480</name>
</gene>
<dbReference type="AlphaFoldDB" id="A0A921KAK3"/>
<evidence type="ECO:0000256" key="2">
    <source>
        <dbReference type="ARBA" id="ARBA00023315"/>
    </source>
</evidence>
<name>A0A921KAK3_9BIFI</name>
<sequence length="245" mass="27494">MSILQSIRVWLTGSEARTQMSRGGFECPVSLTGRIHNLNLVLREYQAADEQQWLRVRADNAHWLRPWDSCDPDYAAAPQFSEWVQVNREDELNGNSVVWGIFIGDELVGEISIGAIQYGPIRQGIVGYWVAQGWAGHDIAPAALGLVSDWALSAPAGPHLHRVEVDIVPANSRSLRVAQKAGFSEEGLRRGFMYVNGQWRDHLCFALLATDPVAHEGVLNHVQFETLQADGRESVRLRERRESMR</sequence>
<dbReference type="PANTHER" id="PTHR43792">
    <property type="entry name" value="GNAT FAMILY, PUTATIVE (AFU_ORTHOLOGUE AFUA_3G00765)-RELATED-RELATED"/>
    <property type="match status" value="1"/>
</dbReference>
<accession>A0A921KAK3</accession>
<evidence type="ECO:0000313" key="6">
    <source>
        <dbReference type="Proteomes" id="UP000715651"/>
    </source>
</evidence>
<dbReference type="Gene3D" id="3.40.630.30">
    <property type="match status" value="1"/>
</dbReference>
<dbReference type="PROSITE" id="PS51186">
    <property type="entry name" value="GNAT"/>
    <property type="match status" value="1"/>
</dbReference>
<comment type="similarity">
    <text evidence="3">Belongs to the acetyltransferase family. RimJ subfamily.</text>
</comment>
<reference evidence="5" key="1">
    <citation type="journal article" date="2021" name="PeerJ">
        <title>Extensive microbial diversity within the chicken gut microbiome revealed by metagenomics and culture.</title>
        <authorList>
            <person name="Gilroy R."/>
            <person name="Ravi A."/>
            <person name="Getino M."/>
            <person name="Pursley I."/>
            <person name="Horton D.L."/>
            <person name="Alikhan N.F."/>
            <person name="Baker D."/>
            <person name="Gharbi K."/>
            <person name="Hall N."/>
            <person name="Watson M."/>
            <person name="Adriaenssens E.M."/>
            <person name="Foster-Nyarko E."/>
            <person name="Jarju S."/>
            <person name="Secka A."/>
            <person name="Antonio M."/>
            <person name="Oren A."/>
            <person name="Chaudhuri R.R."/>
            <person name="La Ragione R."/>
            <person name="Hildebrand F."/>
            <person name="Pallen M.J."/>
        </authorList>
    </citation>
    <scope>NUCLEOTIDE SEQUENCE</scope>
    <source>
        <strain evidence="5">578</strain>
    </source>
</reference>
<dbReference type="InterPro" id="IPR016181">
    <property type="entry name" value="Acyl_CoA_acyltransferase"/>
</dbReference>
<evidence type="ECO:0000313" key="5">
    <source>
        <dbReference type="EMBL" id="HJF17648.1"/>
    </source>
</evidence>
<dbReference type="GO" id="GO:0005737">
    <property type="term" value="C:cytoplasm"/>
    <property type="evidence" value="ECO:0007669"/>
    <property type="project" value="TreeGrafter"/>
</dbReference>
<proteinExistence type="inferred from homology"/>
<protein>
    <submittedName>
        <fullName evidence="5">GNAT family N-acetyltransferase</fullName>
    </submittedName>
</protein>
<dbReference type="GO" id="GO:0008999">
    <property type="term" value="F:protein-N-terminal-alanine acetyltransferase activity"/>
    <property type="evidence" value="ECO:0007669"/>
    <property type="project" value="TreeGrafter"/>
</dbReference>